<reference evidence="1" key="1">
    <citation type="submission" date="2018-05" db="EMBL/GenBank/DDBJ databases">
        <authorList>
            <person name="Lanie J.A."/>
            <person name="Ng W.-L."/>
            <person name="Kazmierczak K.M."/>
            <person name="Andrzejewski T.M."/>
            <person name="Davidsen T.M."/>
            <person name="Wayne K.J."/>
            <person name="Tettelin H."/>
            <person name="Glass J.I."/>
            <person name="Rusch D."/>
            <person name="Podicherti R."/>
            <person name="Tsui H.-C.T."/>
            <person name="Winkler M.E."/>
        </authorList>
    </citation>
    <scope>NUCLEOTIDE SEQUENCE</scope>
</reference>
<feature type="non-terminal residue" evidence="1">
    <location>
        <position position="1"/>
    </location>
</feature>
<organism evidence="1">
    <name type="scientific">marine metagenome</name>
    <dbReference type="NCBI Taxonomy" id="408172"/>
    <lineage>
        <taxon>unclassified sequences</taxon>
        <taxon>metagenomes</taxon>
        <taxon>ecological metagenomes</taxon>
    </lineage>
</organism>
<sequence length="46" mass="4935">GSGAISGANQMASTMMRVISISRRFNMPIDKTINQPDDSDIQGPKP</sequence>
<dbReference type="EMBL" id="UINC01015452">
    <property type="protein sequence ID" value="SVA65053.1"/>
    <property type="molecule type" value="Genomic_DNA"/>
</dbReference>
<gene>
    <name evidence="1" type="ORF">METZ01_LOCUS117907</name>
</gene>
<dbReference type="AlphaFoldDB" id="A0A381XL98"/>
<proteinExistence type="predicted"/>
<name>A0A381XL98_9ZZZZ</name>
<evidence type="ECO:0000313" key="1">
    <source>
        <dbReference type="EMBL" id="SVA65053.1"/>
    </source>
</evidence>
<protein>
    <submittedName>
        <fullName evidence="1">Uncharacterized protein</fullName>
    </submittedName>
</protein>
<accession>A0A381XL98</accession>